<keyword evidence="2" id="KW-1185">Reference proteome</keyword>
<gene>
    <name evidence="1" type="ORF">KDL28_08705</name>
</gene>
<evidence type="ECO:0000313" key="1">
    <source>
        <dbReference type="EMBL" id="MCO1655136.1"/>
    </source>
</evidence>
<dbReference type="Proteomes" id="UP001165283">
    <property type="component" value="Unassembled WGS sequence"/>
</dbReference>
<protein>
    <recommendedName>
        <fullName evidence="3">DUF1579 domain-containing protein</fullName>
    </recommendedName>
</protein>
<sequence length="153" mass="16918">MTTTDRSPALAALDVFVGEWEVRPTPPPEWGVTDPDAMAGTVTYEWALGGAYLVAHSHAPDPVPDSMTVIAPDGDGYRQHYFDSRGVTRLYRMSLAGGTWTLLRTEPDFSPLDFAQRFVGEFSADGATVDGRWETSPDGGRTWELDFAITYRR</sequence>
<dbReference type="EMBL" id="JAGSOV010000019">
    <property type="protein sequence ID" value="MCO1655136.1"/>
    <property type="molecule type" value="Genomic_DNA"/>
</dbReference>
<reference evidence="1" key="1">
    <citation type="submission" date="2021-04" db="EMBL/GenBank/DDBJ databases">
        <title>Pseudonocardia sp. nov., isolated from sandy soil of mangrove forest.</title>
        <authorList>
            <person name="Zan Z."/>
            <person name="Huang R."/>
            <person name="Liu W."/>
        </authorList>
    </citation>
    <scope>NUCLEOTIDE SEQUENCE</scope>
    <source>
        <strain evidence="1">S2-4</strain>
    </source>
</reference>
<dbReference type="RefSeq" id="WP_252436889.1">
    <property type="nucleotide sequence ID" value="NZ_JAGSOV010000019.1"/>
</dbReference>
<proteinExistence type="predicted"/>
<comment type="caution">
    <text evidence="1">The sequence shown here is derived from an EMBL/GenBank/DDBJ whole genome shotgun (WGS) entry which is preliminary data.</text>
</comment>
<organism evidence="1 2">
    <name type="scientific">Pseudonocardia humida</name>
    <dbReference type="NCBI Taxonomy" id="2800819"/>
    <lineage>
        <taxon>Bacteria</taxon>
        <taxon>Bacillati</taxon>
        <taxon>Actinomycetota</taxon>
        <taxon>Actinomycetes</taxon>
        <taxon>Pseudonocardiales</taxon>
        <taxon>Pseudonocardiaceae</taxon>
        <taxon>Pseudonocardia</taxon>
    </lineage>
</organism>
<evidence type="ECO:0008006" key="3">
    <source>
        <dbReference type="Google" id="ProtNLM"/>
    </source>
</evidence>
<name>A0ABT0ZWQ0_9PSEU</name>
<evidence type="ECO:0000313" key="2">
    <source>
        <dbReference type="Proteomes" id="UP001165283"/>
    </source>
</evidence>
<accession>A0ABT0ZWQ0</accession>